<dbReference type="GO" id="GO:0005634">
    <property type="term" value="C:nucleus"/>
    <property type="evidence" value="ECO:0007669"/>
    <property type="project" value="TreeGrafter"/>
</dbReference>
<dbReference type="Pfam" id="PF00875">
    <property type="entry name" value="DNA_photolyase"/>
    <property type="match status" value="1"/>
</dbReference>
<sequence>MAARVAWWIRTDLRLHDNVALAAALELKPECLYPIWTWDPHYVFHTRVSPNRWRFLLDCQEDLSNSIKEKTKHNGLLVLRGNPLTCIKQVLSDWKITHLVFEKDTDTYARIRDAAVIEMAKNLGVKVITKLGRTLFDPEAMTKLNGGKAIYNISSIQKLGPQTGEIPRPLDTPKSLPRAGDTKINTRRDDGIEFRPDINAPQRLGSTDDVTCYERMDGPDGSFSVPTMEEINMKAAPGPHRGGETIALQNLAEYMADKQKTATFEKPKTNPGVFLPPETTLLSPHLHFGSLSIRKFYWDVMDVVKEYGPKSSKPPVSLEGQLYFRDMYFAAQYGTENYEQTQGNPHCRFIPWKLANTYDEHGKVNGYDKSDAKAEEYFQRWRQGQTGFPWIDAIMRQLARDGWIHHLARHSVACFLTRGHCYISWERGADVFEELLIDHETACNVGNWQWLSCTAFFSQFYRVYSPVAFGKKNDKSGALIREYVPELKDVPEKYIYEPWKMSKTDLKAAGVVLGGSGPGSYPKPMLDVQEEAKVALAGMKASYGAKIYGDDERVKNGAAEKIIKGENSSPKKRKGEQGLMDKFTKKPREEPKEEHEDNEQDN</sequence>
<gene>
    <name evidence="8" type="ORF">TAPDE_001605</name>
</gene>
<feature type="binding site" evidence="4">
    <location>
        <begin position="279"/>
        <end position="283"/>
    </location>
    <ligand>
        <name>FAD</name>
        <dbReference type="ChEBI" id="CHEBI:57692"/>
    </ligand>
</feature>
<dbReference type="Proteomes" id="UP000013776">
    <property type="component" value="Unassembled WGS sequence"/>
</dbReference>
<reference evidence="8 9" key="1">
    <citation type="journal article" date="2013" name="MBio">
        <title>Genome sequencing of the plant pathogen Taphrina deformans, the causal agent of peach leaf curl.</title>
        <authorList>
            <person name="Cisse O.H."/>
            <person name="Almeida J.M.G.C.F."/>
            <person name="Fonseca A."/>
            <person name="Kumar A.A."/>
            <person name="Salojaervi J."/>
            <person name="Overmyer K."/>
            <person name="Hauser P.M."/>
            <person name="Pagni M."/>
        </authorList>
    </citation>
    <scope>NUCLEOTIDE SEQUENCE [LARGE SCALE GENOMIC DNA]</scope>
    <source>
        <strain evidence="9">PYCC 5710 / ATCC 11124 / CBS 356.35 / IMI 108563 / JCM 9778 / NBRC 8474</strain>
    </source>
</reference>
<evidence type="ECO:0000256" key="1">
    <source>
        <dbReference type="ARBA" id="ARBA00005862"/>
    </source>
</evidence>
<comment type="caution">
    <text evidence="8">The sequence shown here is derived from an EMBL/GenBank/DDBJ whole genome shotgun (WGS) entry which is preliminary data.</text>
</comment>
<dbReference type="Pfam" id="PF03441">
    <property type="entry name" value="FAD_binding_7"/>
    <property type="match status" value="1"/>
</dbReference>
<dbReference type="SUPFAM" id="SSF52425">
    <property type="entry name" value="Cryptochrome/photolyase, N-terminal domain"/>
    <property type="match status" value="1"/>
</dbReference>
<proteinExistence type="inferred from homology"/>
<dbReference type="STRING" id="1097556.R4X8P7"/>
<dbReference type="GO" id="GO:0043153">
    <property type="term" value="P:entrainment of circadian clock by photoperiod"/>
    <property type="evidence" value="ECO:0007669"/>
    <property type="project" value="TreeGrafter"/>
</dbReference>
<dbReference type="GO" id="GO:0005737">
    <property type="term" value="C:cytoplasm"/>
    <property type="evidence" value="ECO:0007669"/>
    <property type="project" value="TreeGrafter"/>
</dbReference>
<feature type="compositionally biased region" description="Basic and acidic residues" evidence="6">
    <location>
        <begin position="582"/>
        <end position="595"/>
    </location>
</feature>
<evidence type="ECO:0000256" key="6">
    <source>
        <dbReference type="SAM" id="MobiDB-lite"/>
    </source>
</evidence>
<dbReference type="Gene3D" id="1.10.579.10">
    <property type="entry name" value="DNA Cyclobutane Dipyrimidine Photolyase, subunit A, domain 3"/>
    <property type="match status" value="1"/>
</dbReference>
<protein>
    <submittedName>
        <fullName evidence="8">Deoxyribodipyrimidine photo-lyase Phr1</fullName>
    </submittedName>
</protein>
<dbReference type="GO" id="GO:0032922">
    <property type="term" value="P:circadian regulation of gene expression"/>
    <property type="evidence" value="ECO:0007669"/>
    <property type="project" value="TreeGrafter"/>
</dbReference>
<feature type="site" description="Electron transfer via tryptophanyl radical" evidence="5">
    <location>
        <position position="425"/>
    </location>
</feature>
<feature type="site" description="Electron transfer via tryptophanyl radical" evidence="5">
    <location>
        <position position="352"/>
    </location>
</feature>
<keyword evidence="9" id="KW-1185">Reference proteome</keyword>
<feature type="region of interest" description="Disordered" evidence="6">
    <location>
        <begin position="559"/>
        <end position="602"/>
    </location>
</feature>
<evidence type="ECO:0000256" key="5">
    <source>
        <dbReference type="PIRSR" id="PIRSR602081-2"/>
    </source>
</evidence>
<evidence type="ECO:0000313" key="9">
    <source>
        <dbReference type="Proteomes" id="UP000013776"/>
    </source>
</evidence>
<evidence type="ECO:0000313" key="8">
    <source>
        <dbReference type="EMBL" id="CCG81760.1"/>
    </source>
</evidence>
<feature type="region of interest" description="Disordered" evidence="6">
    <location>
        <begin position="162"/>
        <end position="186"/>
    </location>
</feature>
<dbReference type="GO" id="GO:0003904">
    <property type="term" value="F:deoxyribodipyrimidine photo-lyase activity"/>
    <property type="evidence" value="ECO:0007669"/>
    <property type="project" value="TreeGrafter"/>
</dbReference>
<feature type="binding site" evidence="4">
    <location>
        <begin position="321"/>
        <end position="328"/>
    </location>
    <ligand>
        <name>FAD</name>
        <dbReference type="ChEBI" id="CHEBI:57692"/>
    </ligand>
</feature>
<dbReference type="PANTHER" id="PTHR11455">
    <property type="entry name" value="CRYPTOCHROME"/>
    <property type="match status" value="1"/>
</dbReference>
<dbReference type="EMBL" id="CAHR02000057">
    <property type="protein sequence ID" value="CCG81760.1"/>
    <property type="molecule type" value="Genomic_DNA"/>
</dbReference>
<comment type="similarity">
    <text evidence="1">Belongs to the DNA photolyase class-1 family.</text>
</comment>
<comment type="cofactor">
    <cofactor evidence="4">
        <name>FAD</name>
        <dbReference type="ChEBI" id="CHEBI:57692"/>
    </cofactor>
    <text evidence="4">Binds 1 FAD per subunit.</text>
</comment>
<dbReference type="InterPro" id="IPR002081">
    <property type="entry name" value="Cryptochrome/DNA_photolyase_1"/>
</dbReference>
<feature type="site" description="Electron transfer via tryptophanyl radical" evidence="5">
    <location>
        <position position="448"/>
    </location>
</feature>
<keyword evidence="2 4" id="KW-0285">Flavoprotein</keyword>
<dbReference type="AlphaFoldDB" id="R4X8P7"/>
<evidence type="ECO:0000259" key="7">
    <source>
        <dbReference type="PROSITE" id="PS51645"/>
    </source>
</evidence>
<dbReference type="InterPro" id="IPR014729">
    <property type="entry name" value="Rossmann-like_a/b/a_fold"/>
</dbReference>
<dbReference type="VEuPathDB" id="FungiDB:TAPDE_001605"/>
<dbReference type="Gene3D" id="3.40.50.620">
    <property type="entry name" value="HUPs"/>
    <property type="match status" value="1"/>
</dbReference>
<dbReference type="PANTHER" id="PTHR11455:SF9">
    <property type="entry name" value="CRYPTOCHROME CIRCADIAN CLOCK 5 ISOFORM X1"/>
    <property type="match status" value="1"/>
</dbReference>
<feature type="domain" description="Photolyase/cryptochrome alpha/beta" evidence="7">
    <location>
        <begin position="3"/>
        <end position="135"/>
    </location>
</feature>
<evidence type="ECO:0000256" key="2">
    <source>
        <dbReference type="ARBA" id="ARBA00022630"/>
    </source>
</evidence>
<dbReference type="InterPro" id="IPR036134">
    <property type="entry name" value="Crypto/Photolyase_FAD-like_sf"/>
</dbReference>
<accession>R4X8P7</accession>
<dbReference type="InterPro" id="IPR005101">
    <property type="entry name" value="Cryptochr/Photolyase_FAD-bd"/>
</dbReference>
<evidence type="ECO:0000256" key="3">
    <source>
        <dbReference type="ARBA" id="ARBA00022827"/>
    </source>
</evidence>
<dbReference type="InterPro" id="IPR036155">
    <property type="entry name" value="Crypto/Photolyase_N_sf"/>
</dbReference>
<dbReference type="eggNOG" id="KOG0133">
    <property type="taxonomic scope" value="Eukaryota"/>
</dbReference>
<dbReference type="OrthoDB" id="435881at2759"/>
<name>R4X8P7_TAPDE</name>
<dbReference type="GO" id="GO:0003677">
    <property type="term" value="F:DNA binding"/>
    <property type="evidence" value="ECO:0007669"/>
    <property type="project" value="TreeGrafter"/>
</dbReference>
<dbReference type="GO" id="GO:0071949">
    <property type="term" value="F:FAD binding"/>
    <property type="evidence" value="ECO:0007669"/>
    <property type="project" value="TreeGrafter"/>
</dbReference>
<keyword evidence="3 4" id="KW-0274">FAD</keyword>
<dbReference type="InterPro" id="IPR006050">
    <property type="entry name" value="DNA_photolyase_N"/>
</dbReference>
<dbReference type="PROSITE" id="PS51645">
    <property type="entry name" value="PHR_CRY_ALPHA_BETA"/>
    <property type="match status" value="1"/>
</dbReference>
<dbReference type="SUPFAM" id="SSF48173">
    <property type="entry name" value="Cryptochrome/photolyase FAD-binding domain"/>
    <property type="match status" value="1"/>
</dbReference>
<organism evidence="8 9">
    <name type="scientific">Taphrina deformans (strain PYCC 5710 / ATCC 11124 / CBS 356.35 / IMI 108563 / JCM 9778 / NBRC 8474)</name>
    <name type="common">Peach leaf curl fungus</name>
    <name type="synonym">Lalaria deformans</name>
    <dbReference type="NCBI Taxonomy" id="1097556"/>
    <lineage>
        <taxon>Eukaryota</taxon>
        <taxon>Fungi</taxon>
        <taxon>Dikarya</taxon>
        <taxon>Ascomycota</taxon>
        <taxon>Taphrinomycotina</taxon>
        <taxon>Taphrinomycetes</taxon>
        <taxon>Taphrinales</taxon>
        <taxon>Taphrinaceae</taxon>
        <taxon>Taphrina</taxon>
    </lineage>
</organism>
<dbReference type="Gene3D" id="1.25.40.80">
    <property type="match status" value="1"/>
</dbReference>
<evidence type="ECO:0000256" key="4">
    <source>
        <dbReference type="PIRSR" id="PIRSR602081-1"/>
    </source>
</evidence>